<dbReference type="PANTHER" id="PTHR42923:SF17">
    <property type="entry name" value="AMINE OXIDASE DOMAIN-CONTAINING PROTEIN"/>
    <property type="match status" value="1"/>
</dbReference>
<dbReference type="Proteomes" id="UP000640485">
    <property type="component" value="Unassembled WGS sequence"/>
</dbReference>
<name>A0A934SJY9_9RHOB</name>
<protein>
    <submittedName>
        <fullName evidence="2">FAD-dependent oxidoreductase</fullName>
    </submittedName>
</protein>
<dbReference type="EMBL" id="JAEPRQ010000004">
    <property type="protein sequence ID" value="MBK4216682.1"/>
    <property type="molecule type" value="Genomic_DNA"/>
</dbReference>
<gene>
    <name evidence="2" type="ORF">JJJ17_12160</name>
</gene>
<dbReference type="SUPFAM" id="SSF51905">
    <property type="entry name" value="FAD/NAD(P)-binding domain"/>
    <property type="match status" value="1"/>
</dbReference>
<dbReference type="Gene3D" id="3.50.50.60">
    <property type="entry name" value="FAD/NAD(P)-binding domain"/>
    <property type="match status" value="1"/>
</dbReference>
<dbReference type="Gene3D" id="3.30.70.1990">
    <property type="match status" value="1"/>
</dbReference>
<accession>A0A934SJY9</accession>
<sequence>MPFDLTRGAPQRIAIIGGGIAGLSAAWLLRNHHDVTLYEASPRLGGHARTVMVGDQPVDTGFIVFNYANYPHLTAMFRDLDVPVQRSDMSFGVSLNGGRLEYALRSGNALYGQRRNLISAGFHRMVRDILRFNSRAEATAAAHPGLSIEGLLDRLGLGRRFRDHYLFPICGAIWSTPASGIGAFPAEALIRFMRNHALMSAGGQHQWWTVDGGSIAYIRKLEVALAQAGVKLRPGAAIRSVTRAESGVTLRGDGFVSDAYDQMIFATHADVTLNMLADPSPKERAALGAIRFQPNRTVLHSDPSVMPKRRRCWSSWVYRADTVADEGAAVGVSYWMNRLQNIPDSTPLFVSLNPEIQIRDDLIHDQTTFHHPVFDHAAIAAQSRLAAMQGENRSWFAGAWLRNGFHEDGFASSVRIARQLLPARV</sequence>
<keyword evidence="3" id="KW-1185">Reference proteome</keyword>
<proteinExistence type="predicted"/>
<dbReference type="GO" id="GO:0016491">
    <property type="term" value="F:oxidoreductase activity"/>
    <property type="evidence" value="ECO:0007669"/>
    <property type="project" value="InterPro"/>
</dbReference>
<reference evidence="2" key="1">
    <citation type="submission" date="2021-01" db="EMBL/GenBank/DDBJ databases">
        <title>Paracoccus amoyensis sp. nov., isolated from the surface seawater along the coast of Xiamen Island, China.</title>
        <authorList>
            <person name="Lyu L."/>
        </authorList>
    </citation>
    <scope>NUCLEOTIDE SEQUENCE</scope>
    <source>
        <strain evidence="2">MJ17</strain>
    </source>
</reference>
<dbReference type="PANTHER" id="PTHR42923">
    <property type="entry name" value="PROTOPORPHYRINOGEN OXIDASE"/>
    <property type="match status" value="1"/>
</dbReference>
<dbReference type="Gene3D" id="1.10.405.20">
    <property type="match status" value="1"/>
</dbReference>
<evidence type="ECO:0000313" key="2">
    <source>
        <dbReference type="EMBL" id="MBK4216682.1"/>
    </source>
</evidence>
<comment type="caution">
    <text evidence="2">The sequence shown here is derived from an EMBL/GenBank/DDBJ whole genome shotgun (WGS) entry which is preliminary data.</text>
</comment>
<evidence type="ECO:0000259" key="1">
    <source>
        <dbReference type="Pfam" id="PF01593"/>
    </source>
</evidence>
<feature type="domain" description="Amine oxidase" evidence="1">
    <location>
        <begin position="20"/>
        <end position="291"/>
    </location>
</feature>
<organism evidence="2 3">
    <name type="scientific">Paracoccus caeni</name>
    <dbReference type="NCBI Taxonomy" id="657651"/>
    <lineage>
        <taxon>Bacteria</taxon>
        <taxon>Pseudomonadati</taxon>
        <taxon>Pseudomonadota</taxon>
        <taxon>Alphaproteobacteria</taxon>
        <taxon>Rhodobacterales</taxon>
        <taxon>Paracoccaceae</taxon>
        <taxon>Paracoccus</taxon>
    </lineage>
</organism>
<dbReference type="InterPro" id="IPR036188">
    <property type="entry name" value="FAD/NAD-bd_sf"/>
</dbReference>
<evidence type="ECO:0000313" key="3">
    <source>
        <dbReference type="Proteomes" id="UP000640485"/>
    </source>
</evidence>
<dbReference type="AlphaFoldDB" id="A0A934SJY9"/>
<dbReference type="RefSeq" id="WP_200686833.1">
    <property type="nucleotide sequence ID" value="NZ_JAEPRQ010000004.1"/>
</dbReference>
<dbReference type="InterPro" id="IPR002937">
    <property type="entry name" value="Amino_oxidase"/>
</dbReference>
<dbReference type="Pfam" id="PF01593">
    <property type="entry name" value="Amino_oxidase"/>
    <property type="match status" value="1"/>
</dbReference>
<dbReference type="InterPro" id="IPR050464">
    <property type="entry name" value="Zeta_carotene_desat/Oxidored"/>
</dbReference>